<name>A0A561CLX6_9BACI</name>
<dbReference type="RefSeq" id="WP_261380816.1">
    <property type="nucleotide sequence ID" value="NZ_VIVN01000020.1"/>
</dbReference>
<keyword evidence="2" id="KW-1185">Reference proteome</keyword>
<gene>
    <name evidence="1" type="ORF">FB550_12061</name>
</gene>
<evidence type="ECO:0000313" key="2">
    <source>
        <dbReference type="Proteomes" id="UP000319671"/>
    </source>
</evidence>
<dbReference type="Proteomes" id="UP000319671">
    <property type="component" value="Unassembled WGS sequence"/>
</dbReference>
<organism evidence="1 2">
    <name type="scientific">Neobacillus bataviensis</name>
    <dbReference type="NCBI Taxonomy" id="220685"/>
    <lineage>
        <taxon>Bacteria</taxon>
        <taxon>Bacillati</taxon>
        <taxon>Bacillota</taxon>
        <taxon>Bacilli</taxon>
        <taxon>Bacillales</taxon>
        <taxon>Bacillaceae</taxon>
        <taxon>Neobacillus</taxon>
    </lineage>
</organism>
<comment type="caution">
    <text evidence="1">The sequence shown here is derived from an EMBL/GenBank/DDBJ whole genome shotgun (WGS) entry which is preliminary data.</text>
</comment>
<accession>A0A561CLX6</accession>
<proteinExistence type="predicted"/>
<reference evidence="1 2" key="1">
    <citation type="submission" date="2019-06" db="EMBL/GenBank/DDBJ databases">
        <title>Sorghum-associated microbial communities from plants grown in Nebraska, USA.</title>
        <authorList>
            <person name="Schachtman D."/>
        </authorList>
    </citation>
    <scope>NUCLEOTIDE SEQUENCE [LARGE SCALE GENOMIC DNA]</scope>
    <source>
        <strain evidence="1 2">2482</strain>
    </source>
</reference>
<dbReference type="EMBL" id="VIVN01000020">
    <property type="protein sequence ID" value="TWD92249.1"/>
    <property type="molecule type" value="Genomic_DNA"/>
</dbReference>
<protein>
    <submittedName>
        <fullName evidence="1">Uncharacterized protein</fullName>
    </submittedName>
</protein>
<sequence>MNLKSGNIEGFEQYSQFKNLEEFNHHMEMWLLDHKKDFTKGELIGLKRLVRFSAKIPGVCNAKIGTILKAINQPYKDNILSRSTFKRMILKGKKIGIFTVFETERSNGSQSSNLYVFNRFPACEPPKQESMSRPKETINLLKTEKDQKINKRKEEPSKLDYTYVSNRVPQPFVEIVKCFFPDAKVIEEYWHMAQIIAYGYELGHEIELIVNLAIQSFRQLIRKLNFTNAIKNPIAYFYGILKEKFFQYYEEGLNEMHETGLIQPKPICFEFNGEKMEWDWLNP</sequence>
<dbReference type="AlphaFoldDB" id="A0A561CLX6"/>
<evidence type="ECO:0000313" key="1">
    <source>
        <dbReference type="EMBL" id="TWD92249.1"/>
    </source>
</evidence>